<evidence type="ECO:0000313" key="2">
    <source>
        <dbReference type="Proteomes" id="UP001596091"/>
    </source>
</evidence>
<reference evidence="2" key="1">
    <citation type="journal article" date="2019" name="Int. J. Syst. Evol. Microbiol.">
        <title>The Global Catalogue of Microorganisms (GCM) 10K type strain sequencing project: providing services to taxonomists for standard genome sequencing and annotation.</title>
        <authorList>
            <consortium name="The Broad Institute Genomics Platform"/>
            <consortium name="The Broad Institute Genome Sequencing Center for Infectious Disease"/>
            <person name="Wu L."/>
            <person name="Ma J."/>
        </authorList>
    </citation>
    <scope>NUCLEOTIDE SEQUENCE [LARGE SCALE GENOMIC DNA]</scope>
    <source>
        <strain evidence="2">JCM 4087</strain>
    </source>
</reference>
<organism evidence="1 2">
    <name type="scientific">Acidicapsa dinghuensis</name>
    <dbReference type="NCBI Taxonomy" id="2218256"/>
    <lineage>
        <taxon>Bacteria</taxon>
        <taxon>Pseudomonadati</taxon>
        <taxon>Acidobacteriota</taxon>
        <taxon>Terriglobia</taxon>
        <taxon>Terriglobales</taxon>
        <taxon>Acidobacteriaceae</taxon>
        <taxon>Acidicapsa</taxon>
    </lineage>
</organism>
<gene>
    <name evidence="1" type="ORF">ACFPT7_21620</name>
</gene>
<protein>
    <submittedName>
        <fullName evidence="1">Uncharacterized protein</fullName>
    </submittedName>
</protein>
<keyword evidence="2" id="KW-1185">Reference proteome</keyword>
<accession>A0ABW1EKU2</accession>
<dbReference type="EMBL" id="JBHSPH010000010">
    <property type="protein sequence ID" value="MFC5864922.1"/>
    <property type="molecule type" value="Genomic_DNA"/>
</dbReference>
<evidence type="ECO:0000313" key="1">
    <source>
        <dbReference type="EMBL" id="MFC5864922.1"/>
    </source>
</evidence>
<name>A0ABW1EKU2_9BACT</name>
<sequence length="149" mass="17153">MTESAQPLFDWTKPLPAGTIEQDRGDYLYEILEQKRGWIFDRLREVVEKQADDANATVDRFALAIRPSTKDGFRIFSPATGDLKRQIWFTLHERHKILASRRDSLLGDCGVISYEPSPEVELVLVEENSNVKPLTEIAQEHRSWLLAEN</sequence>
<dbReference type="RefSeq" id="WP_263332302.1">
    <property type="nucleotide sequence ID" value="NZ_JAGSYH010000001.1"/>
</dbReference>
<comment type="caution">
    <text evidence="1">The sequence shown here is derived from an EMBL/GenBank/DDBJ whole genome shotgun (WGS) entry which is preliminary data.</text>
</comment>
<proteinExistence type="predicted"/>
<dbReference type="Proteomes" id="UP001596091">
    <property type="component" value="Unassembled WGS sequence"/>
</dbReference>